<organism evidence="2 3">
    <name type="scientific">Chytriomyces confervae</name>
    <dbReference type="NCBI Taxonomy" id="246404"/>
    <lineage>
        <taxon>Eukaryota</taxon>
        <taxon>Fungi</taxon>
        <taxon>Fungi incertae sedis</taxon>
        <taxon>Chytridiomycota</taxon>
        <taxon>Chytridiomycota incertae sedis</taxon>
        <taxon>Chytridiomycetes</taxon>
        <taxon>Chytridiales</taxon>
        <taxon>Chytriomycetaceae</taxon>
        <taxon>Chytriomyces</taxon>
    </lineage>
</organism>
<evidence type="ECO:0000256" key="1">
    <source>
        <dbReference type="SAM" id="MobiDB-lite"/>
    </source>
</evidence>
<feature type="region of interest" description="Disordered" evidence="1">
    <location>
        <begin position="1"/>
        <end position="36"/>
    </location>
</feature>
<proteinExistence type="predicted"/>
<evidence type="ECO:0000313" key="2">
    <source>
        <dbReference type="EMBL" id="TPX76677.1"/>
    </source>
</evidence>
<protein>
    <submittedName>
        <fullName evidence="2">Uncharacterized protein</fullName>
    </submittedName>
</protein>
<evidence type="ECO:0000313" key="3">
    <source>
        <dbReference type="Proteomes" id="UP000320333"/>
    </source>
</evidence>
<dbReference type="OrthoDB" id="5596610at2759"/>
<name>A0A507FNS8_9FUNG</name>
<accession>A0A507FNS8</accession>
<dbReference type="EMBL" id="QEAP01000040">
    <property type="protein sequence ID" value="TPX76677.1"/>
    <property type="molecule type" value="Genomic_DNA"/>
</dbReference>
<reference evidence="2 3" key="1">
    <citation type="journal article" date="2019" name="Sci. Rep.">
        <title>Comparative genomics of chytrid fungi reveal insights into the obligate biotrophic and pathogenic lifestyle of Synchytrium endobioticum.</title>
        <authorList>
            <person name="van de Vossenberg B.T.L.H."/>
            <person name="Warris S."/>
            <person name="Nguyen H.D.T."/>
            <person name="van Gent-Pelzer M.P.E."/>
            <person name="Joly D.L."/>
            <person name="van de Geest H.C."/>
            <person name="Bonants P.J.M."/>
            <person name="Smith D.S."/>
            <person name="Levesque C.A."/>
            <person name="van der Lee T.A.J."/>
        </authorList>
    </citation>
    <scope>NUCLEOTIDE SEQUENCE [LARGE SCALE GENOMIC DNA]</scope>
    <source>
        <strain evidence="2 3">CBS 675.73</strain>
    </source>
</reference>
<dbReference type="Proteomes" id="UP000320333">
    <property type="component" value="Unassembled WGS sequence"/>
</dbReference>
<dbReference type="AlphaFoldDB" id="A0A507FNS8"/>
<comment type="caution">
    <text evidence="2">The sequence shown here is derived from an EMBL/GenBank/DDBJ whole genome shotgun (WGS) entry which is preliminary data.</text>
</comment>
<keyword evidence="3" id="KW-1185">Reference proteome</keyword>
<gene>
    <name evidence="2" type="ORF">CcCBS67573_g02077</name>
</gene>
<sequence length="241" mass="26767">MSAAGIRSHTANLLQHSNKDQDTSQSLDPKSKFQRNIPATIYTQDSDATLDVETDSKDGSSLQQAPKKVNFWGWVDVGFSYSAEDYDRKPATVEPLTKDGAMEVMEMRCAMKRISDVMYKWRYDYENNISGAPFRSDVCGQRVSQLHLSTGEQLSVQNRSNACQTTVASKDAVHAEPMKTMKMQPNSASVPMHGFQTKGGANSTCANLNRGVGARFFKTGCSNARKWAWEDQTVSTNDSQR</sequence>